<dbReference type="InterPro" id="IPR005162">
    <property type="entry name" value="Retrotrans_gag_dom"/>
</dbReference>
<dbReference type="Proteomes" id="UP001234989">
    <property type="component" value="Chromosome 4"/>
</dbReference>
<dbReference type="AlphaFoldDB" id="A0AAF0TL75"/>
<feature type="compositionally biased region" description="Polar residues" evidence="1">
    <location>
        <begin position="340"/>
        <end position="365"/>
    </location>
</feature>
<name>A0AAF0TL75_SOLVR</name>
<evidence type="ECO:0000313" key="3">
    <source>
        <dbReference type="EMBL" id="WMV24607.1"/>
    </source>
</evidence>
<dbReference type="PANTHER" id="PTHR33223:SF6">
    <property type="entry name" value="CCHC-TYPE DOMAIN-CONTAINING PROTEIN"/>
    <property type="match status" value="1"/>
</dbReference>
<proteinExistence type="predicted"/>
<protein>
    <recommendedName>
        <fullName evidence="2">Retrotransposon gag domain-containing protein</fullName>
    </recommendedName>
</protein>
<evidence type="ECO:0000313" key="4">
    <source>
        <dbReference type="Proteomes" id="UP001234989"/>
    </source>
</evidence>
<evidence type="ECO:0000256" key="1">
    <source>
        <dbReference type="SAM" id="MobiDB-lite"/>
    </source>
</evidence>
<dbReference type="PANTHER" id="PTHR33223">
    <property type="entry name" value="CCHC-TYPE DOMAIN-CONTAINING PROTEIN"/>
    <property type="match status" value="1"/>
</dbReference>
<dbReference type="Pfam" id="PF03732">
    <property type="entry name" value="Retrotrans_gag"/>
    <property type="match status" value="1"/>
</dbReference>
<evidence type="ECO:0000259" key="2">
    <source>
        <dbReference type="Pfam" id="PF03732"/>
    </source>
</evidence>
<keyword evidence="4" id="KW-1185">Reference proteome</keyword>
<feature type="domain" description="Retrotransposon gag" evidence="2">
    <location>
        <begin position="105"/>
        <end position="168"/>
    </location>
</feature>
<feature type="compositionally biased region" description="Basic and acidic residues" evidence="1">
    <location>
        <begin position="306"/>
        <end position="334"/>
    </location>
</feature>
<reference evidence="3" key="1">
    <citation type="submission" date="2023-08" db="EMBL/GenBank/DDBJ databases">
        <title>A de novo genome assembly of Solanum verrucosum Schlechtendal, a Mexican diploid species geographically isolated from the other diploid A-genome species in potato relatives.</title>
        <authorList>
            <person name="Hosaka K."/>
        </authorList>
    </citation>
    <scope>NUCLEOTIDE SEQUENCE</scope>
    <source>
        <tissue evidence="3">Young leaves</tissue>
    </source>
</reference>
<accession>A0AAF0TL75</accession>
<dbReference type="EMBL" id="CP133615">
    <property type="protein sequence ID" value="WMV24607.1"/>
    <property type="molecule type" value="Genomic_DNA"/>
</dbReference>
<feature type="region of interest" description="Disordered" evidence="1">
    <location>
        <begin position="306"/>
        <end position="380"/>
    </location>
</feature>
<gene>
    <name evidence="3" type="ORF">MTR67_017992</name>
</gene>
<sequence length="380" mass="43308">MRRVNSKNAHWKLPFLPDRFYENGHNFFVRTPNEVKRNEGVELQPPRVIDANNQAPVENRLGDTLRAHEPQGPLLHEDFRVNLNIIDSDGSLVLPPLPQGHTFLLTEQFLTRFFQVSKKLNKKDKLNNFVELPGESVSCSWDRFTAFMRGVPDHCIDDESLKEYFYQGQDDNGKAVLDTTVGGSYGEFAQITEKMEKISRNNKTWSTRKSDTGRRTLVVPATNNQHAYEIREEMAHMRTEPGLVLKPVTRGVEKVNAVNYLTRTPPPTTYQDKATQTDLDKDEKTFNAIAMLCTKIDNMDKELQQIKSQQHDGKHAELSRSEDLKIPELEGDAGKHRKTQTNNLLHAATGTTSHSSRAMVRTTTRGPAREDEEVAWNMVP</sequence>
<organism evidence="3 4">
    <name type="scientific">Solanum verrucosum</name>
    <dbReference type="NCBI Taxonomy" id="315347"/>
    <lineage>
        <taxon>Eukaryota</taxon>
        <taxon>Viridiplantae</taxon>
        <taxon>Streptophyta</taxon>
        <taxon>Embryophyta</taxon>
        <taxon>Tracheophyta</taxon>
        <taxon>Spermatophyta</taxon>
        <taxon>Magnoliopsida</taxon>
        <taxon>eudicotyledons</taxon>
        <taxon>Gunneridae</taxon>
        <taxon>Pentapetalae</taxon>
        <taxon>asterids</taxon>
        <taxon>lamiids</taxon>
        <taxon>Solanales</taxon>
        <taxon>Solanaceae</taxon>
        <taxon>Solanoideae</taxon>
        <taxon>Solaneae</taxon>
        <taxon>Solanum</taxon>
    </lineage>
</organism>